<organism evidence="5 6">
    <name type="scientific">Aciduricibacillus chroicocephali</name>
    <dbReference type="NCBI Taxonomy" id="3054939"/>
    <lineage>
        <taxon>Bacteria</taxon>
        <taxon>Bacillati</taxon>
        <taxon>Bacillota</taxon>
        <taxon>Bacilli</taxon>
        <taxon>Bacillales</taxon>
        <taxon>Bacillaceae</taxon>
        <taxon>Aciduricibacillus</taxon>
    </lineage>
</organism>
<dbReference type="PROSITE" id="PS50893">
    <property type="entry name" value="ABC_TRANSPORTER_2"/>
    <property type="match status" value="2"/>
</dbReference>
<keyword evidence="2 5" id="KW-0067">ATP-binding</keyword>
<dbReference type="InterPro" id="IPR051309">
    <property type="entry name" value="ABCF_ATPase"/>
</dbReference>
<protein>
    <submittedName>
        <fullName evidence="5">ABC-F family ATP-binding cassette domain-containing protein</fullName>
    </submittedName>
</protein>
<dbReference type="Pfam" id="PF12848">
    <property type="entry name" value="ABC_tran_Xtn"/>
    <property type="match status" value="1"/>
</dbReference>
<feature type="coiled-coil region" evidence="3">
    <location>
        <begin position="248"/>
        <end position="282"/>
    </location>
</feature>
<dbReference type="EMBL" id="CP129113">
    <property type="protein sequence ID" value="WLV25168.1"/>
    <property type="molecule type" value="Genomic_DNA"/>
</dbReference>
<dbReference type="RefSeq" id="WP_348028944.1">
    <property type="nucleotide sequence ID" value="NZ_CP129113.1"/>
</dbReference>
<dbReference type="InterPro" id="IPR003439">
    <property type="entry name" value="ABC_transporter-like_ATP-bd"/>
</dbReference>
<feature type="domain" description="ABC transporter" evidence="4">
    <location>
        <begin position="4"/>
        <end position="278"/>
    </location>
</feature>
<reference evidence="5" key="1">
    <citation type="submission" date="2023-06" db="EMBL/GenBank/DDBJ databases">
        <title>A Treasure from Seagulls: Isolation and Description of Aciduricobacillus qingdaonensis gen. nov., sp. nov., a Rare Obligately Uric Acid-utilizing Member in the Family Bacillaceae.</title>
        <authorList>
            <person name="Liu W."/>
            <person name="Wang B."/>
        </authorList>
    </citation>
    <scope>NUCLEOTIDE SEQUENCE</scope>
    <source>
        <strain evidence="5">44XB</strain>
    </source>
</reference>
<keyword evidence="6" id="KW-1185">Reference proteome</keyword>
<dbReference type="InterPro" id="IPR003593">
    <property type="entry name" value="AAA+_ATPase"/>
</dbReference>
<dbReference type="InterPro" id="IPR017871">
    <property type="entry name" value="ABC_transporter-like_CS"/>
</dbReference>
<dbReference type="PROSITE" id="PS00211">
    <property type="entry name" value="ABC_TRANSPORTER_1"/>
    <property type="match status" value="2"/>
</dbReference>
<evidence type="ECO:0000256" key="1">
    <source>
        <dbReference type="ARBA" id="ARBA00022741"/>
    </source>
</evidence>
<evidence type="ECO:0000313" key="6">
    <source>
        <dbReference type="Proteomes" id="UP001180087"/>
    </source>
</evidence>
<keyword evidence="1" id="KW-0547">Nucleotide-binding</keyword>
<dbReference type="Proteomes" id="UP001180087">
    <property type="component" value="Chromosome"/>
</dbReference>
<dbReference type="GO" id="GO:0005524">
    <property type="term" value="F:ATP binding"/>
    <property type="evidence" value="ECO:0007669"/>
    <property type="project" value="UniProtKB-KW"/>
</dbReference>
<dbReference type="CDD" id="cd03221">
    <property type="entry name" value="ABCF_EF-3"/>
    <property type="match status" value="2"/>
</dbReference>
<proteinExistence type="predicted"/>
<name>A0ABY9KWD3_9BACI</name>
<evidence type="ECO:0000256" key="3">
    <source>
        <dbReference type="SAM" id="Coils"/>
    </source>
</evidence>
<dbReference type="Pfam" id="PF00005">
    <property type="entry name" value="ABC_tran"/>
    <property type="match status" value="2"/>
</dbReference>
<dbReference type="Gene3D" id="3.40.50.300">
    <property type="entry name" value="P-loop containing nucleotide triphosphate hydrolases"/>
    <property type="match status" value="2"/>
</dbReference>
<dbReference type="InterPro" id="IPR027417">
    <property type="entry name" value="P-loop_NTPase"/>
</dbReference>
<dbReference type="InterPro" id="IPR032781">
    <property type="entry name" value="ABC_tran_Xtn"/>
</dbReference>
<dbReference type="PANTHER" id="PTHR42855:SF2">
    <property type="entry name" value="DRUG RESISTANCE ABC TRANSPORTER,ATP-BINDING PROTEIN"/>
    <property type="match status" value="1"/>
</dbReference>
<accession>A0ABY9KWD3</accession>
<evidence type="ECO:0000313" key="5">
    <source>
        <dbReference type="EMBL" id="WLV25168.1"/>
    </source>
</evidence>
<dbReference type="SMART" id="SM00382">
    <property type="entry name" value="AAA"/>
    <property type="match status" value="2"/>
</dbReference>
<feature type="coiled-coil region" evidence="3">
    <location>
        <begin position="570"/>
        <end position="637"/>
    </location>
</feature>
<evidence type="ECO:0000259" key="4">
    <source>
        <dbReference type="PROSITE" id="PS50893"/>
    </source>
</evidence>
<sequence length="645" mass="73860">MIVMQINQLSKSFGAEEILSNIKLEIKDRDRVAIVGRNGAGKSTLLKIMAGEMSYDSGDLIKPKEVEIGYLAQHTALDTTNSIWDEMREVFSDLIAREKELRSLEQKMADSGDYTEDEYARLLAEYDRKQHAFDQDGGYSFESEIRAVLTGLDFSEYDYSTPITELSGGQKTRLALGRLLLKKPELLILDEPTNHLDIETLNWLEGYLGGYPGAVAIVSHDRYFLDKTVSIVYEISRHRSRRFVGSYSKYLEQKAADYESELKAYENQQAEIKRTEEFIQRNIVRASTTKRAQSRRKQLEKMEMMDRPLGDESSASFSFQIDKKTGNDVLKIEDVAFRYEGESTNLFEHANFHVNRGERIALVGPNGAGKTTLLKAILGRYTPASGEIRIGSNVEIGYYDQEQTELSSTKTVLKELWDDYPTMMERDVRTVLGNFLFSGDDVLKPVSSLSGGEKARLALAKLMLQRANLLILDEPTNHLDIDSKEVLEAALIDYPGTIVFVSHDRYFINRIADQVVELTKEGTTVYLGDYDYYVEKKEETAEIQRLDELEKAAPKKEEKKNEQALSYKEQKQLQSEKRKIARRIAELEEKIEMLESEHAELEEQMTLPEVFEDHEAVMKLTERTAAIRAQIDEYMEEWTILSEEE</sequence>
<dbReference type="Pfam" id="PF16326">
    <property type="entry name" value="ABC_tran_CTD"/>
    <property type="match status" value="1"/>
</dbReference>
<feature type="domain" description="ABC transporter" evidence="4">
    <location>
        <begin position="330"/>
        <end position="546"/>
    </location>
</feature>
<gene>
    <name evidence="5" type="ORF">QR721_02765</name>
</gene>
<dbReference type="InterPro" id="IPR032524">
    <property type="entry name" value="ABC_tran_C"/>
</dbReference>
<evidence type="ECO:0000256" key="2">
    <source>
        <dbReference type="ARBA" id="ARBA00022840"/>
    </source>
</evidence>
<dbReference type="SUPFAM" id="SSF52540">
    <property type="entry name" value="P-loop containing nucleoside triphosphate hydrolases"/>
    <property type="match status" value="2"/>
</dbReference>
<dbReference type="PANTHER" id="PTHR42855">
    <property type="entry name" value="ABC TRANSPORTER ATP-BINDING SUBUNIT"/>
    <property type="match status" value="1"/>
</dbReference>
<keyword evidence="3" id="KW-0175">Coiled coil</keyword>